<comment type="caution">
    <text evidence="4">The sequence shown here is derived from an EMBL/GenBank/DDBJ whole genome shotgun (WGS) entry which is preliminary data.</text>
</comment>
<dbReference type="EMBL" id="RRCN01000001">
    <property type="protein sequence ID" value="RRJ61644.1"/>
    <property type="molecule type" value="Genomic_DNA"/>
</dbReference>
<feature type="domain" description="Beta-lactamase-related" evidence="3">
    <location>
        <begin position="49"/>
        <end position="355"/>
    </location>
</feature>
<protein>
    <submittedName>
        <fullName evidence="4">Class A beta-lactamase-related serine hydrolase</fullName>
    </submittedName>
</protein>
<dbReference type="Gene3D" id="3.40.710.10">
    <property type="entry name" value="DD-peptidase/beta-lactamase superfamily"/>
    <property type="match status" value="1"/>
</dbReference>
<dbReference type="RefSeq" id="WP_128629576.1">
    <property type="nucleotide sequence ID" value="NZ_RRCN01000001.1"/>
</dbReference>
<feature type="transmembrane region" description="Helical" evidence="1">
    <location>
        <begin position="472"/>
        <end position="493"/>
    </location>
</feature>
<keyword evidence="4" id="KW-0378">Hydrolase</keyword>
<feature type="chain" id="PRO_5039479026" evidence="2">
    <location>
        <begin position="24"/>
        <end position="515"/>
    </location>
</feature>
<evidence type="ECO:0000259" key="3">
    <source>
        <dbReference type="Pfam" id="PF00144"/>
    </source>
</evidence>
<dbReference type="PANTHER" id="PTHR46825">
    <property type="entry name" value="D-ALANYL-D-ALANINE-CARBOXYPEPTIDASE/ENDOPEPTIDASE AMPH"/>
    <property type="match status" value="1"/>
</dbReference>
<name>A0A3P3TV68_9BACL</name>
<organism evidence="4 5">
    <name type="scientific">Paenibacillus oralis</name>
    <dbReference type="NCBI Taxonomy" id="2490856"/>
    <lineage>
        <taxon>Bacteria</taxon>
        <taxon>Bacillati</taxon>
        <taxon>Bacillota</taxon>
        <taxon>Bacilli</taxon>
        <taxon>Bacillales</taxon>
        <taxon>Paenibacillaceae</taxon>
        <taxon>Paenibacillus</taxon>
    </lineage>
</organism>
<proteinExistence type="predicted"/>
<evidence type="ECO:0000256" key="2">
    <source>
        <dbReference type="SAM" id="SignalP"/>
    </source>
</evidence>
<dbReference type="InterPro" id="IPR012338">
    <property type="entry name" value="Beta-lactam/transpept-like"/>
</dbReference>
<reference evidence="4 5" key="1">
    <citation type="submission" date="2018-11" db="EMBL/GenBank/DDBJ databases">
        <title>Genome sequencing of Paenibacillus sp. KCOM 3021 (= ChDC PVNT-B20).</title>
        <authorList>
            <person name="Kook J.-K."/>
            <person name="Park S.-N."/>
            <person name="Lim Y.K."/>
        </authorList>
    </citation>
    <scope>NUCLEOTIDE SEQUENCE [LARGE SCALE GENOMIC DNA]</scope>
    <source>
        <strain evidence="4 5">KCOM 3021</strain>
    </source>
</reference>
<dbReference type="OrthoDB" id="846150at2"/>
<evidence type="ECO:0000313" key="4">
    <source>
        <dbReference type="EMBL" id="RRJ61644.1"/>
    </source>
</evidence>
<dbReference type="AlphaFoldDB" id="A0A3P3TV68"/>
<dbReference type="Pfam" id="PF00144">
    <property type="entry name" value="Beta-lactamase"/>
    <property type="match status" value="1"/>
</dbReference>
<dbReference type="GO" id="GO:0016787">
    <property type="term" value="F:hydrolase activity"/>
    <property type="evidence" value="ECO:0007669"/>
    <property type="project" value="UniProtKB-KW"/>
</dbReference>
<dbReference type="InterPro" id="IPR001466">
    <property type="entry name" value="Beta-lactam-related"/>
</dbReference>
<dbReference type="InterPro" id="IPR050491">
    <property type="entry name" value="AmpC-like"/>
</dbReference>
<dbReference type="PANTHER" id="PTHR46825:SF9">
    <property type="entry name" value="BETA-LACTAMASE-RELATED DOMAIN-CONTAINING PROTEIN"/>
    <property type="match status" value="1"/>
</dbReference>
<keyword evidence="5" id="KW-1185">Reference proteome</keyword>
<evidence type="ECO:0000313" key="5">
    <source>
        <dbReference type="Proteomes" id="UP000267017"/>
    </source>
</evidence>
<evidence type="ECO:0000256" key="1">
    <source>
        <dbReference type="SAM" id="Phobius"/>
    </source>
</evidence>
<keyword evidence="1" id="KW-0472">Membrane</keyword>
<sequence>MNPKTSHKFKAFMIMMVAIVMFAGSVITPPQARTAYAGPVQSADDTAKIDAYVQSMLDKLQIPGAAVGIIRGDQVVYLKGYGISGSDQQPITPQTPFIIGSSTKSFTALATMQLVEQGKIDLDAPVRRYLPQFELADPEAPGQITVKNLLTQVSGFSTYHGRIAFSNHFASIDELLDNQKKTPLTEPVGAKYQYSNLNFDILGGIIEAVTNEPYSEYIQKHIFTPLEMKNSFTSTLEAKQKGLATGYQPIFGYMTPMKQPDNPAMLASAYLISSAEDMANYLIAQLNEGKFKDIMVASPASISQMHEPFAEDSSINGYYGMGWEVIGDNIQHAGDIESFHSDMLLNGDTGIVVLINAHDYLVRGYKFNQIAYGILEIMHGQEPRQDGGGNLTRTNVIIDLICAALVVLTGWAIYNLFRWNRKFKHTPLRITVFVAWLLVFNLIVPAGILILLGNYVTPWGMVFSFLPGIGHLAFILCVLWLCIGLVKIILFVCSLMSHKKMNGFATAGSVPRLQH</sequence>
<dbReference type="SUPFAM" id="SSF56601">
    <property type="entry name" value="beta-lactamase/transpeptidase-like"/>
    <property type="match status" value="1"/>
</dbReference>
<feature type="signal peptide" evidence="2">
    <location>
        <begin position="1"/>
        <end position="23"/>
    </location>
</feature>
<keyword evidence="1" id="KW-1133">Transmembrane helix</keyword>
<dbReference type="Proteomes" id="UP000267017">
    <property type="component" value="Unassembled WGS sequence"/>
</dbReference>
<accession>A0A3P3TV68</accession>
<gene>
    <name evidence="4" type="ORF">EHV15_00655</name>
</gene>
<feature type="transmembrane region" description="Helical" evidence="1">
    <location>
        <begin position="429"/>
        <end position="452"/>
    </location>
</feature>
<keyword evidence="2" id="KW-0732">Signal</keyword>
<feature type="transmembrane region" description="Helical" evidence="1">
    <location>
        <begin position="396"/>
        <end position="417"/>
    </location>
</feature>
<keyword evidence="1" id="KW-0812">Transmembrane</keyword>